<protein>
    <submittedName>
        <fullName evidence="1">Uncharacterized protein</fullName>
    </submittedName>
</protein>
<proteinExistence type="predicted"/>
<dbReference type="AlphaFoldDB" id="A0A9X9Q5B6"/>
<organism evidence="1 2">
    <name type="scientific">Gulo gulo</name>
    <name type="common">Wolverine</name>
    <name type="synonym">Gluton</name>
    <dbReference type="NCBI Taxonomy" id="48420"/>
    <lineage>
        <taxon>Eukaryota</taxon>
        <taxon>Metazoa</taxon>
        <taxon>Chordata</taxon>
        <taxon>Craniata</taxon>
        <taxon>Vertebrata</taxon>
        <taxon>Euteleostomi</taxon>
        <taxon>Mammalia</taxon>
        <taxon>Eutheria</taxon>
        <taxon>Laurasiatheria</taxon>
        <taxon>Carnivora</taxon>
        <taxon>Caniformia</taxon>
        <taxon>Musteloidea</taxon>
        <taxon>Mustelidae</taxon>
        <taxon>Guloninae</taxon>
        <taxon>Gulo</taxon>
    </lineage>
</organism>
<name>A0A9X9Q5B6_GULGU</name>
<feature type="non-terminal residue" evidence="1">
    <location>
        <position position="1"/>
    </location>
</feature>
<reference evidence="1 2" key="1">
    <citation type="submission" date="2018-10" db="EMBL/GenBank/DDBJ databases">
        <authorList>
            <person name="Ekblom R."/>
            <person name="Jareborg N."/>
        </authorList>
    </citation>
    <scope>NUCLEOTIDE SEQUENCE [LARGE SCALE GENOMIC DNA]</scope>
    <source>
        <tissue evidence="1">Muscle</tissue>
    </source>
</reference>
<dbReference type="EMBL" id="CYRY02037854">
    <property type="protein sequence ID" value="VCX30312.1"/>
    <property type="molecule type" value="Genomic_DNA"/>
</dbReference>
<comment type="caution">
    <text evidence="1">The sequence shown here is derived from an EMBL/GenBank/DDBJ whole genome shotgun (WGS) entry which is preliminary data.</text>
</comment>
<accession>A0A9X9Q5B6</accession>
<keyword evidence="2" id="KW-1185">Reference proteome</keyword>
<sequence length="102" mass="11336">TGTYFLSSRLVLSPQYSRSTSRTGKLTRTKDFAPPAPVRKWEGLILKASQCTLNPSDCGLGLHAASPPPFPRHVWAGWASSGARCLLHREAIYELWVFCLFT</sequence>
<gene>
    <name evidence="1" type="ORF">BN2614_LOCUS2</name>
</gene>
<evidence type="ECO:0000313" key="2">
    <source>
        <dbReference type="Proteomes" id="UP000269945"/>
    </source>
</evidence>
<evidence type="ECO:0000313" key="1">
    <source>
        <dbReference type="EMBL" id="VCX30312.1"/>
    </source>
</evidence>
<dbReference type="Proteomes" id="UP000269945">
    <property type="component" value="Unassembled WGS sequence"/>
</dbReference>